<dbReference type="Gene3D" id="2.60.40.2030">
    <property type="match status" value="1"/>
</dbReference>
<comment type="caution">
    <text evidence="1">The sequence shown here is derived from an EMBL/GenBank/DDBJ whole genome shotgun (WGS) entry which is preliminary data.</text>
</comment>
<proteinExistence type="predicted"/>
<reference evidence="1 2" key="1">
    <citation type="submission" date="2016-12" db="EMBL/GenBank/DDBJ databases">
        <title>The draft genome sequence of HSLHS2.</title>
        <authorList>
            <person name="Hu D."/>
            <person name="Wang L."/>
            <person name="Shao Z."/>
        </authorList>
    </citation>
    <scope>NUCLEOTIDE SEQUENCE [LARGE SCALE GENOMIC DNA]</scope>
    <source>
        <strain evidence="1">MCCC 1A06712</strain>
    </source>
</reference>
<protein>
    <recommendedName>
        <fullName evidence="3">Calx-beta domain-containing protein</fullName>
    </recommendedName>
</protein>
<accession>A0A251WUT3</accession>
<evidence type="ECO:0000313" key="2">
    <source>
        <dbReference type="Proteomes" id="UP000194664"/>
    </source>
</evidence>
<dbReference type="InterPro" id="IPR038081">
    <property type="entry name" value="CalX-like_sf"/>
</dbReference>
<evidence type="ECO:0000313" key="1">
    <source>
        <dbReference type="EMBL" id="OUD08249.1"/>
    </source>
</evidence>
<dbReference type="AlphaFoldDB" id="A0A251WUT3"/>
<dbReference type="EMBL" id="MSPP01000006">
    <property type="protein sequence ID" value="OUD08249.1"/>
    <property type="molecule type" value="Genomic_DNA"/>
</dbReference>
<sequence length="382" mass="39261">MPSVVYAQRVLLNGSFEEGAPPLDGSGNYANSCTSPRVVLSGPWGAYVVADDILGWETGATFTTDICSPGTNVTYPVIEFSKKPEFAPSSPQDGSHYIELNSSDRSGVTQSICVQQGETIGYSFWHRSTQSTGDPEIVEMIVGGQVIATSGDAPEGSWQNIAGTTTYTGSTGLTTFQFSAVSPAVGAEGNLLDNISLTLVPYFKFGADNWADSETVGNPSGPSIIVDGTVPSGGISVPIDINAASTATEGVDFTYTNTIFIPEGAYSNTAYPISFTVLRDDLAEGDETIVFEIGDLGTSGEIADATTCSPATNAATFTIQDAPPPVANPDTLTSAVYGAATIAPLGNDTDADGTLDATSVVLTNAPAGATLAGDGKTLTVPN</sequence>
<gene>
    <name evidence="1" type="ORF">BVC71_13830</name>
</gene>
<feature type="non-terminal residue" evidence="1">
    <location>
        <position position="382"/>
    </location>
</feature>
<dbReference type="RefSeq" id="WP_205905983.1">
    <property type="nucleotide sequence ID" value="NZ_MSPP01000006.1"/>
</dbReference>
<name>A0A251WUT3_9RHOB</name>
<organism evidence="1 2">
    <name type="scientific">Marivivens niveibacter</name>
    <dbReference type="NCBI Taxonomy" id="1930667"/>
    <lineage>
        <taxon>Bacteria</taxon>
        <taxon>Pseudomonadati</taxon>
        <taxon>Pseudomonadota</taxon>
        <taxon>Alphaproteobacteria</taxon>
        <taxon>Rhodobacterales</taxon>
        <taxon>Paracoccaceae</taxon>
        <taxon>Marivivens group</taxon>
        <taxon>Marivivens</taxon>
    </lineage>
</organism>
<dbReference type="SUPFAM" id="SSF141072">
    <property type="entry name" value="CalX-like"/>
    <property type="match status" value="1"/>
</dbReference>
<dbReference type="Proteomes" id="UP000194664">
    <property type="component" value="Unassembled WGS sequence"/>
</dbReference>
<keyword evidence="2" id="KW-1185">Reference proteome</keyword>
<dbReference type="Gene3D" id="2.60.120.260">
    <property type="entry name" value="Galactose-binding domain-like"/>
    <property type="match status" value="1"/>
</dbReference>
<evidence type="ECO:0008006" key="3">
    <source>
        <dbReference type="Google" id="ProtNLM"/>
    </source>
</evidence>